<keyword evidence="2" id="KW-1185">Reference proteome</keyword>
<sequence>MGNFKTLSFLSIFLFSFIFFQNTGFAIQSSATDPKTIARCFGHLTAIKLFLLIGMVIV</sequence>
<reference evidence="1 2" key="1">
    <citation type="submission" date="2017-04" db="EMBL/GenBank/DDBJ databases">
        <title>Genomic insights into metabolism of Thermodesulfobium acidiphilum.</title>
        <authorList>
            <person name="Toshchakov S.V."/>
            <person name="Frolov E.N."/>
            <person name="Kublanov I.V."/>
            <person name="Samarov N.I."/>
            <person name="Novikov A."/>
            <person name="Lebedinsky A.V."/>
            <person name="Bonch-Osmolovskaya E.A."/>
            <person name="Chernyh N.A."/>
        </authorList>
    </citation>
    <scope>NUCLEOTIDE SEQUENCE [LARGE SCALE GENOMIC DNA]</scope>
    <source>
        <strain evidence="1 2">3127-1</strain>
    </source>
</reference>
<dbReference type="Proteomes" id="UP000244792">
    <property type="component" value="Chromosome"/>
</dbReference>
<name>A0A2R4W0F5_THEAF</name>
<accession>A0A2R4W0F5</accession>
<protein>
    <submittedName>
        <fullName evidence="1">Uncharacterized protein</fullName>
    </submittedName>
</protein>
<dbReference type="EMBL" id="CP020921">
    <property type="protein sequence ID" value="AWB10194.1"/>
    <property type="molecule type" value="Genomic_DNA"/>
</dbReference>
<gene>
    <name evidence="1" type="ORF">TDSAC_0837</name>
</gene>
<organism evidence="1 2">
    <name type="scientific">Thermodesulfobium acidiphilum</name>
    <dbReference type="NCBI Taxonomy" id="1794699"/>
    <lineage>
        <taxon>Bacteria</taxon>
        <taxon>Pseudomonadati</taxon>
        <taxon>Thermodesulfobiota</taxon>
        <taxon>Thermodesulfobiia</taxon>
        <taxon>Thermodesulfobiales</taxon>
        <taxon>Thermodesulfobiaceae</taxon>
        <taxon>Thermodesulfobium</taxon>
    </lineage>
</organism>
<dbReference type="RefSeq" id="WP_199919914.1">
    <property type="nucleotide sequence ID" value="NZ_CP020921.1"/>
</dbReference>
<dbReference type="KEGG" id="taci:TDSAC_0837"/>
<evidence type="ECO:0000313" key="1">
    <source>
        <dbReference type="EMBL" id="AWB10194.1"/>
    </source>
</evidence>
<proteinExistence type="predicted"/>
<evidence type="ECO:0000313" key="2">
    <source>
        <dbReference type="Proteomes" id="UP000244792"/>
    </source>
</evidence>
<dbReference type="AlphaFoldDB" id="A0A2R4W0F5"/>